<dbReference type="EMBL" id="FNDD01000020">
    <property type="protein sequence ID" value="SDH58519.1"/>
    <property type="molecule type" value="Genomic_DNA"/>
</dbReference>
<feature type="chain" id="PRO_5011747095" evidence="1">
    <location>
        <begin position="20"/>
        <end position="507"/>
    </location>
</feature>
<evidence type="ECO:0000313" key="3">
    <source>
        <dbReference type="EMBL" id="SDH58519.1"/>
    </source>
</evidence>
<dbReference type="Gene3D" id="3.40.190.10">
    <property type="entry name" value="Periplasmic binding protein-like II"/>
    <property type="match status" value="1"/>
</dbReference>
<dbReference type="InterPro" id="IPR000914">
    <property type="entry name" value="SBP_5_dom"/>
</dbReference>
<protein>
    <submittedName>
        <fullName evidence="3">Peptide/nickel transport system substrate-binding protein</fullName>
    </submittedName>
</protein>
<keyword evidence="1" id="KW-0732">Signal</keyword>
<dbReference type="Gene3D" id="3.10.105.10">
    <property type="entry name" value="Dipeptide-binding Protein, Domain 3"/>
    <property type="match status" value="1"/>
</dbReference>
<dbReference type="GO" id="GO:0015833">
    <property type="term" value="P:peptide transport"/>
    <property type="evidence" value="ECO:0007669"/>
    <property type="project" value="TreeGrafter"/>
</dbReference>
<dbReference type="GO" id="GO:0043190">
    <property type="term" value="C:ATP-binding cassette (ABC) transporter complex"/>
    <property type="evidence" value="ECO:0007669"/>
    <property type="project" value="InterPro"/>
</dbReference>
<gene>
    <name evidence="3" type="ORF">SAMN04488136_12056</name>
</gene>
<proteinExistence type="predicted"/>
<dbReference type="CDD" id="cd08490">
    <property type="entry name" value="PBP2_NikA_DppA_OppA_like_3"/>
    <property type="match status" value="1"/>
</dbReference>
<dbReference type="InterPro" id="IPR039424">
    <property type="entry name" value="SBP_5"/>
</dbReference>
<evidence type="ECO:0000313" key="4">
    <source>
        <dbReference type="Proteomes" id="UP000198854"/>
    </source>
</evidence>
<dbReference type="GO" id="GO:1904680">
    <property type="term" value="F:peptide transmembrane transporter activity"/>
    <property type="evidence" value="ECO:0007669"/>
    <property type="project" value="TreeGrafter"/>
</dbReference>
<dbReference type="InterPro" id="IPR030678">
    <property type="entry name" value="Peptide/Ni-bd"/>
</dbReference>
<dbReference type="OrthoDB" id="9801912at2"/>
<dbReference type="Pfam" id="PF00496">
    <property type="entry name" value="SBP_bac_5"/>
    <property type="match status" value="1"/>
</dbReference>
<dbReference type="PANTHER" id="PTHR30290">
    <property type="entry name" value="PERIPLASMIC BINDING COMPONENT OF ABC TRANSPORTER"/>
    <property type="match status" value="1"/>
</dbReference>
<feature type="signal peptide" evidence="1">
    <location>
        <begin position="1"/>
        <end position="19"/>
    </location>
</feature>
<reference evidence="3 4" key="1">
    <citation type="submission" date="2016-10" db="EMBL/GenBank/DDBJ databases">
        <authorList>
            <person name="de Groot N.N."/>
        </authorList>
    </citation>
    <scope>NUCLEOTIDE SEQUENCE [LARGE SCALE GENOMIC DNA]</scope>
    <source>
        <strain evidence="3 4">CGMCC 1.10228</strain>
    </source>
</reference>
<evidence type="ECO:0000259" key="2">
    <source>
        <dbReference type="Pfam" id="PF00496"/>
    </source>
</evidence>
<sequence>MQFFITFLLMISAAFPALAETEPTKTNTLLLSGSLEFTNIDPSSNGYIFTRMQVIETLFDVDEKGTILPSLATGYQVSDDLKTWTIQLRSGVKFHDGSTLDAQAAAYSLNVALNKYGSLGKAHVESIKAQGSNTLIITLNQPFVSLPAVLANYANAILSRHSYGTDDKVVNLYGSGPYTVYELAPPHKLTVQRFGDYWGKKASIEFATYLTGHRAESRVLQASSGQADIALELPPASLMRLKMNPQLALHSVSLPRTLILKLNNGHPFLDDVNARKALSLAIDRKGLARAVLRTPGSESDQLLPKSMGNWHLDSHQAPEYNLEKAQQLLKQLGWTRNSDGMLEKQGQPFYLTLITYADRPELTNIATALQAQWKKLGVNLRVDITNSSAIPAGHQDGSLDVALIARNYGVIPDPLAVLSSDFGPQGGDWGAMNWSNPELNELFAQLSQTTDANAYREKAQRAAKIIADELPIIAISSYTNQVAVNKRVKGFRFDPFGRSYYLNEMEF</sequence>
<dbReference type="STRING" id="861298.SAMN04488136_12056"/>
<accession>A0A1G8DM11</accession>
<dbReference type="PANTHER" id="PTHR30290:SF83">
    <property type="entry name" value="ABC TRANSPORTER SUBSTRATE-BINDING PROTEIN"/>
    <property type="match status" value="1"/>
</dbReference>
<evidence type="ECO:0000256" key="1">
    <source>
        <dbReference type="SAM" id="SignalP"/>
    </source>
</evidence>
<dbReference type="AlphaFoldDB" id="A0A1G8DM11"/>
<dbReference type="Proteomes" id="UP000198854">
    <property type="component" value="Unassembled WGS sequence"/>
</dbReference>
<organism evidence="3 4">
    <name type="scientific">Vibrio xiamenensis</name>
    <dbReference type="NCBI Taxonomy" id="861298"/>
    <lineage>
        <taxon>Bacteria</taxon>
        <taxon>Pseudomonadati</taxon>
        <taxon>Pseudomonadota</taxon>
        <taxon>Gammaproteobacteria</taxon>
        <taxon>Vibrionales</taxon>
        <taxon>Vibrionaceae</taxon>
        <taxon>Vibrio</taxon>
    </lineage>
</organism>
<dbReference type="GO" id="GO:0030288">
    <property type="term" value="C:outer membrane-bounded periplasmic space"/>
    <property type="evidence" value="ECO:0007669"/>
    <property type="project" value="UniProtKB-ARBA"/>
</dbReference>
<feature type="domain" description="Solute-binding protein family 5" evidence="2">
    <location>
        <begin position="67"/>
        <end position="427"/>
    </location>
</feature>
<name>A0A1G8DM11_9VIBR</name>
<dbReference type="PIRSF" id="PIRSF002741">
    <property type="entry name" value="MppA"/>
    <property type="match status" value="1"/>
</dbReference>
<keyword evidence="4" id="KW-1185">Reference proteome</keyword>
<dbReference type="SUPFAM" id="SSF53850">
    <property type="entry name" value="Periplasmic binding protein-like II"/>
    <property type="match status" value="1"/>
</dbReference>
<dbReference type="RefSeq" id="WP_093276081.1">
    <property type="nucleotide sequence ID" value="NZ_FNDD01000020.1"/>
</dbReference>